<proteinExistence type="predicted"/>
<gene>
    <name evidence="1" type="ORF">ACFO6W_23660</name>
</gene>
<comment type="caution">
    <text evidence="1">The sequence shown here is derived from an EMBL/GenBank/DDBJ whole genome shotgun (WGS) entry which is preliminary data.</text>
</comment>
<dbReference type="Proteomes" id="UP001596023">
    <property type="component" value="Unassembled WGS sequence"/>
</dbReference>
<dbReference type="EMBL" id="JBHSGN010000156">
    <property type="protein sequence ID" value="MFC4676682.1"/>
    <property type="molecule type" value="Genomic_DNA"/>
</dbReference>
<keyword evidence="2" id="KW-1185">Reference proteome</keyword>
<evidence type="ECO:0008006" key="3">
    <source>
        <dbReference type="Google" id="ProtNLM"/>
    </source>
</evidence>
<organism evidence="1 2">
    <name type="scientific">Dysgonomonas termitidis</name>
    <dbReference type="NCBI Taxonomy" id="1516126"/>
    <lineage>
        <taxon>Bacteria</taxon>
        <taxon>Pseudomonadati</taxon>
        <taxon>Bacteroidota</taxon>
        <taxon>Bacteroidia</taxon>
        <taxon>Bacteroidales</taxon>
        <taxon>Dysgonomonadaceae</taxon>
        <taxon>Dysgonomonas</taxon>
    </lineage>
</organism>
<dbReference type="RefSeq" id="WP_380001156.1">
    <property type="nucleotide sequence ID" value="NZ_JBHSGN010000156.1"/>
</dbReference>
<dbReference type="PROSITE" id="PS51257">
    <property type="entry name" value="PROKAR_LIPOPROTEIN"/>
    <property type="match status" value="1"/>
</dbReference>
<evidence type="ECO:0000313" key="2">
    <source>
        <dbReference type="Proteomes" id="UP001596023"/>
    </source>
</evidence>
<evidence type="ECO:0000313" key="1">
    <source>
        <dbReference type="EMBL" id="MFC4676682.1"/>
    </source>
</evidence>
<reference evidence="2" key="1">
    <citation type="journal article" date="2019" name="Int. J. Syst. Evol. Microbiol.">
        <title>The Global Catalogue of Microorganisms (GCM) 10K type strain sequencing project: providing services to taxonomists for standard genome sequencing and annotation.</title>
        <authorList>
            <consortium name="The Broad Institute Genomics Platform"/>
            <consortium name="The Broad Institute Genome Sequencing Center for Infectious Disease"/>
            <person name="Wu L."/>
            <person name="Ma J."/>
        </authorList>
    </citation>
    <scope>NUCLEOTIDE SEQUENCE [LARGE SCALE GENOMIC DNA]</scope>
    <source>
        <strain evidence="2">CCUG 66188</strain>
    </source>
</reference>
<accession>A0ABV9L2T1</accession>
<name>A0ABV9L2T1_9BACT</name>
<protein>
    <recommendedName>
        <fullName evidence="3">Lipoprotein</fullName>
    </recommendedName>
</protein>
<sequence>MKNIIALSFIVSFLLASSCTNKQPERSAVFDYTHDSLKVKTDSVPVELRDSLLSRILDIPEVKKYSEYLEKETSGKQGATAFIDPANNTEQRYTVNVGLSSEGRFDTVYIFYVDKRSGDISVLHQPSGQDYPLSEWQKRYERYMNGEKDAFSSE</sequence>